<keyword evidence="2 7" id="KW-0489">Methyltransferase</keyword>
<evidence type="ECO:0000256" key="3">
    <source>
        <dbReference type="ARBA" id="ARBA00022679"/>
    </source>
</evidence>
<evidence type="ECO:0000313" key="8">
    <source>
        <dbReference type="Proteomes" id="UP000199207"/>
    </source>
</evidence>
<organism evidence="7 8">
    <name type="scientific">Streptomyces aidingensis</name>
    <dbReference type="NCBI Taxonomy" id="910347"/>
    <lineage>
        <taxon>Bacteria</taxon>
        <taxon>Bacillati</taxon>
        <taxon>Actinomycetota</taxon>
        <taxon>Actinomycetes</taxon>
        <taxon>Kitasatosporales</taxon>
        <taxon>Streptomycetaceae</taxon>
        <taxon>Streptomyces</taxon>
    </lineage>
</organism>
<name>A0A1I1S873_9ACTN</name>
<dbReference type="EC" id="2.1.1.297" evidence="1"/>
<feature type="domain" description="Methyltransferase small" evidence="6">
    <location>
        <begin position="71"/>
        <end position="158"/>
    </location>
</feature>
<dbReference type="SUPFAM" id="SSF53335">
    <property type="entry name" value="S-adenosyl-L-methionine-dependent methyltransferases"/>
    <property type="match status" value="1"/>
</dbReference>
<dbReference type="GO" id="GO:0032259">
    <property type="term" value="P:methylation"/>
    <property type="evidence" value="ECO:0007669"/>
    <property type="project" value="UniProtKB-KW"/>
</dbReference>
<reference evidence="7 8" key="1">
    <citation type="submission" date="2016-10" db="EMBL/GenBank/DDBJ databases">
        <authorList>
            <person name="de Groot N.N."/>
        </authorList>
    </citation>
    <scope>NUCLEOTIDE SEQUENCE [LARGE SCALE GENOMIC DNA]</scope>
    <source>
        <strain evidence="7 8">CGMCC 4.5739</strain>
    </source>
</reference>
<dbReference type="InterPro" id="IPR022446">
    <property type="entry name" value="MeTrfrase_put"/>
</dbReference>
<dbReference type="InterPro" id="IPR004556">
    <property type="entry name" value="HemK-like"/>
</dbReference>
<dbReference type="NCBIfam" id="TIGR00536">
    <property type="entry name" value="hemK_fam"/>
    <property type="match status" value="1"/>
</dbReference>
<accession>A0A1I1S873</accession>
<dbReference type="InterPro" id="IPR029063">
    <property type="entry name" value="SAM-dependent_MTases_sf"/>
</dbReference>
<dbReference type="InterPro" id="IPR007848">
    <property type="entry name" value="Small_mtfrase_dom"/>
</dbReference>
<dbReference type="InterPro" id="IPR050320">
    <property type="entry name" value="N5-glutamine_MTase"/>
</dbReference>
<keyword evidence="4" id="KW-0949">S-adenosyl-L-methionine</keyword>
<dbReference type="OrthoDB" id="9800643at2"/>
<sequence length="275" mass="28500">MTFSPTPLLRSAVALRLRRAGCVFAEEEAELLMTAARTVAELDTMTGRRAGGEPLEHVVGWAGFCGLRIFVDPGVFIPRRRTEFLVRHAAGLDRPAEPVVVDLCCGSGAVGAALTTALDGVAELHAADIDPAAVRCAGRNLAPLGGQVHQGDLFAALPARLRGRITLLTANTPYVPSGEIPLLPPEARLHEPRAALDGGPDGLDVQRRLAAEAAAWLAPGGHLLVEASSRQAGEAAAVFTAHGLTARITASEDHDTTVVTATATAAAPAGTGRSR</sequence>
<dbReference type="EMBL" id="FOLM01000014">
    <property type="protein sequence ID" value="SFD40818.1"/>
    <property type="molecule type" value="Genomic_DNA"/>
</dbReference>
<dbReference type="AlphaFoldDB" id="A0A1I1S873"/>
<dbReference type="Gene3D" id="3.40.50.150">
    <property type="entry name" value="Vaccinia Virus protein VP39"/>
    <property type="match status" value="1"/>
</dbReference>
<keyword evidence="3 7" id="KW-0808">Transferase</keyword>
<dbReference type="STRING" id="910347.SAMN05421773_114157"/>
<protein>
    <recommendedName>
        <fullName evidence="1">peptide chain release factor N(5)-glutamine methyltransferase</fullName>
        <ecNumber evidence="1">2.1.1.297</ecNumber>
    </recommendedName>
</protein>
<keyword evidence="8" id="KW-1185">Reference proteome</keyword>
<dbReference type="RefSeq" id="WP_093840770.1">
    <property type="nucleotide sequence ID" value="NZ_FOLM01000014.1"/>
</dbReference>
<proteinExistence type="predicted"/>
<dbReference type="NCBIfam" id="TIGR03704">
    <property type="entry name" value="PrmC_rel_meth"/>
    <property type="match status" value="1"/>
</dbReference>
<dbReference type="Pfam" id="PF05175">
    <property type="entry name" value="MTS"/>
    <property type="match status" value="1"/>
</dbReference>
<dbReference type="Proteomes" id="UP000199207">
    <property type="component" value="Unassembled WGS sequence"/>
</dbReference>
<evidence type="ECO:0000259" key="6">
    <source>
        <dbReference type="Pfam" id="PF05175"/>
    </source>
</evidence>
<gene>
    <name evidence="7" type="ORF">SAMN05421773_114157</name>
</gene>
<evidence type="ECO:0000256" key="2">
    <source>
        <dbReference type="ARBA" id="ARBA00022603"/>
    </source>
</evidence>
<evidence type="ECO:0000256" key="1">
    <source>
        <dbReference type="ARBA" id="ARBA00012771"/>
    </source>
</evidence>
<dbReference type="CDD" id="cd02440">
    <property type="entry name" value="AdoMet_MTases"/>
    <property type="match status" value="1"/>
</dbReference>
<comment type="catalytic activity">
    <reaction evidence="5">
        <text>L-glutaminyl-[peptide chain release factor] + S-adenosyl-L-methionine = N(5)-methyl-L-glutaminyl-[peptide chain release factor] + S-adenosyl-L-homocysteine + H(+)</text>
        <dbReference type="Rhea" id="RHEA:42896"/>
        <dbReference type="Rhea" id="RHEA-COMP:10271"/>
        <dbReference type="Rhea" id="RHEA-COMP:10272"/>
        <dbReference type="ChEBI" id="CHEBI:15378"/>
        <dbReference type="ChEBI" id="CHEBI:30011"/>
        <dbReference type="ChEBI" id="CHEBI:57856"/>
        <dbReference type="ChEBI" id="CHEBI:59789"/>
        <dbReference type="ChEBI" id="CHEBI:61891"/>
        <dbReference type="EC" id="2.1.1.297"/>
    </reaction>
</comment>
<dbReference type="PANTHER" id="PTHR18895">
    <property type="entry name" value="HEMK METHYLTRANSFERASE"/>
    <property type="match status" value="1"/>
</dbReference>
<evidence type="ECO:0000313" key="7">
    <source>
        <dbReference type="EMBL" id="SFD40818.1"/>
    </source>
</evidence>
<dbReference type="PANTHER" id="PTHR18895:SF74">
    <property type="entry name" value="MTRF1L RELEASE FACTOR GLUTAMINE METHYLTRANSFERASE"/>
    <property type="match status" value="1"/>
</dbReference>
<dbReference type="GO" id="GO:0102559">
    <property type="term" value="F:peptide chain release factor N(5)-glutamine methyltransferase activity"/>
    <property type="evidence" value="ECO:0007669"/>
    <property type="project" value="UniProtKB-EC"/>
</dbReference>
<evidence type="ECO:0000256" key="5">
    <source>
        <dbReference type="ARBA" id="ARBA00048391"/>
    </source>
</evidence>
<evidence type="ECO:0000256" key="4">
    <source>
        <dbReference type="ARBA" id="ARBA00022691"/>
    </source>
</evidence>